<dbReference type="Proteomes" id="UP000578449">
    <property type="component" value="Unassembled WGS sequence"/>
</dbReference>
<comment type="caution">
    <text evidence="1">The sequence shown here is derived from an EMBL/GenBank/DDBJ whole genome shotgun (WGS) entry which is preliminary data.</text>
</comment>
<dbReference type="InterPro" id="IPR036412">
    <property type="entry name" value="HAD-like_sf"/>
</dbReference>
<accession>A0A840PGI5</accession>
<evidence type="ECO:0000313" key="2">
    <source>
        <dbReference type="Proteomes" id="UP000578449"/>
    </source>
</evidence>
<dbReference type="InterPro" id="IPR023214">
    <property type="entry name" value="HAD_sf"/>
</dbReference>
<dbReference type="AlphaFoldDB" id="A0A840PGI5"/>
<sequence>MTEHVLAQRGHFQRWTSKAGWHGWTPPTQQQIKQRMKARRTLRGQRVTLVIIDEPVNWAAVERSKYRMAIGVDFDGVIHAYRQGWKDGTIYDEPMPGALEGLRALMDHHPVFIHTSRSPLPVAMWLRERGFIVDIDDVPVKFWNERGRLLVTNRKIPAKAYLDDRAVRFTSWTGALDELLADGRRDADLHTAFARIDARHQPTTTETWVSCHDHSKQWLTGVLIMCPMCAPRPLTHCTNDTCPTWPCADHLALHGETADTCTHQGGSR</sequence>
<evidence type="ECO:0000313" key="1">
    <source>
        <dbReference type="EMBL" id="MBB5140524.1"/>
    </source>
</evidence>
<dbReference type="Gene3D" id="3.40.50.1000">
    <property type="entry name" value="HAD superfamily/HAD-like"/>
    <property type="match status" value="1"/>
</dbReference>
<dbReference type="EMBL" id="JACHGN010000045">
    <property type="protein sequence ID" value="MBB5140524.1"/>
    <property type="molecule type" value="Genomic_DNA"/>
</dbReference>
<organism evidence="1 2">
    <name type="scientific">Thermocatellispora tengchongensis</name>
    <dbReference type="NCBI Taxonomy" id="1073253"/>
    <lineage>
        <taxon>Bacteria</taxon>
        <taxon>Bacillati</taxon>
        <taxon>Actinomycetota</taxon>
        <taxon>Actinomycetes</taxon>
        <taxon>Streptosporangiales</taxon>
        <taxon>Streptosporangiaceae</taxon>
        <taxon>Thermocatellispora</taxon>
    </lineage>
</organism>
<dbReference type="SUPFAM" id="SSF56784">
    <property type="entry name" value="HAD-like"/>
    <property type="match status" value="1"/>
</dbReference>
<proteinExistence type="predicted"/>
<gene>
    <name evidence="1" type="ORF">HNP84_010292</name>
</gene>
<name>A0A840PGI5_9ACTN</name>
<dbReference type="RefSeq" id="WP_185057307.1">
    <property type="nucleotide sequence ID" value="NZ_BAABIX010000005.1"/>
</dbReference>
<keyword evidence="2" id="KW-1185">Reference proteome</keyword>
<reference evidence="1 2" key="1">
    <citation type="submission" date="2020-08" db="EMBL/GenBank/DDBJ databases">
        <title>Genomic Encyclopedia of Type Strains, Phase IV (KMG-IV): sequencing the most valuable type-strain genomes for metagenomic binning, comparative biology and taxonomic classification.</title>
        <authorList>
            <person name="Goeker M."/>
        </authorList>
    </citation>
    <scope>NUCLEOTIDE SEQUENCE [LARGE SCALE GENOMIC DNA]</scope>
    <source>
        <strain evidence="1 2">DSM 45615</strain>
    </source>
</reference>
<protein>
    <submittedName>
        <fullName evidence="1">Uncharacterized protein</fullName>
    </submittedName>
</protein>